<dbReference type="SUPFAM" id="SSF53474">
    <property type="entry name" value="alpha/beta-Hydrolases"/>
    <property type="match status" value="1"/>
</dbReference>
<dbReference type="AlphaFoldDB" id="A0A5C3QXB9"/>
<gene>
    <name evidence="1" type="ORF">BDV98DRAFT_647655</name>
</gene>
<protein>
    <submittedName>
        <fullName evidence="1">Uncharacterized protein</fullName>
    </submittedName>
</protein>
<accession>A0A5C3QXB9</accession>
<evidence type="ECO:0000313" key="2">
    <source>
        <dbReference type="Proteomes" id="UP000305067"/>
    </source>
</evidence>
<dbReference type="Proteomes" id="UP000305067">
    <property type="component" value="Unassembled WGS sequence"/>
</dbReference>
<keyword evidence="2" id="KW-1185">Reference proteome</keyword>
<dbReference type="OrthoDB" id="3365310at2759"/>
<proteinExistence type="predicted"/>
<evidence type="ECO:0000313" key="1">
    <source>
        <dbReference type="EMBL" id="TFL06635.1"/>
    </source>
</evidence>
<name>A0A5C3QXB9_9AGAR</name>
<reference evidence="1 2" key="1">
    <citation type="journal article" date="2019" name="Nat. Ecol. Evol.">
        <title>Megaphylogeny resolves global patterns of mushroom evolution.</title>
        <authorList>
            <person name="Varga T."/>
            <person name="Krizsan K."/>
            <person name="Foldi C."/>
            <person name="Dima B."/>
            <person name="Sanchez-Garcia M."/>
            <person name="Sanchez-Ramirez S."/>
            <person name="Szollosi G.J."/>
            <person name="Szarkandi J.G."/>
            <person name="Papp V."/>
            <person name="Albert L."/>
            <person name="Andreopoulos W."/>
            <person name="Angelini C."/>
            <person name="Antonin V."/>
            <person name="Barry K.W."/>
            <person name="Bougher N.L."/>
            <person name="Buchanan P."/>
            <person name="Buyck B."/>
            <person name="Bense V."/>
            <person name="Catcheside P."/>
            <person name="Chovatia M."/>
            <person name="Cooper J."/>
            <person name="Damon W."/>
            <person name="Desjardin D."/>
            <person name="Finy P."/>
            <person name="Geml J."/>
            <person name="Haridas S."/>
            <person name="Hughes K."/>
            <person name="Justo A."/>
            <person name="Karasinski D."/>
            <person name="Kautmanova I."/>
            <person name="Kiss B."/>
            <person name="Kocsube S."/>
            <person name="Kotiranta H."/>
            <person name="LaButti K.M."/>
            <person name="Lechner B.E."/>
            <person name="Liimatainen K."/>
            <person name="Lipzen A."/>
            <person name="Lukacs Z."/>
            <person name="Mihaltcheva S."/>
            <person name="Morgado L.N."/>
            <person name="Niskanen T."/>
            <person name="Noordeloos M.E."/>
            <person name="Ohm R.A."/>
            <person name="Ortiz-Santana B."/>
            <person name="Ovrebo C."/>
            <person name="Racz N."/>
            <person name="Riley R."/>
            <person name="Savchenko A."/>
            <person name="Shiryaev A."/>
            <person name="Soop K."/>
            <person name="Spirin V."/>
            <person name="Szebenyi C."/>
            <person name="Tomsovsky M."/>
            <person name="Tulloss R.E."/>
            <person name="Uehling J."/>
            <person name="Grigoriev I.V."/>
            <person name="Vagvolgyi C."/>
            <person name="Papp T."/>
            <person name="Martin F.M."/>
            <person name="Miettinen O."/>
            <person name="Hibbett D.S."/>
            <person name="Nagy L.G."/>
        </authorList>
    </citation>
    <scope>NUCLEOTIDE SEQUENCE [LARGE SCALE GENOMIC DNA]</scope>
    <source>
        <strain evidence="1 2">CBS 309.79</strain>
    </source>
</reference>
<organism evidence="1 2">
    <name type="scientific">Pterulicium gracile</name>
    <dbReference type="NCBI Taxonomy" id="1884261"/>
    <lineage>
        <taxon>Eukaryota</taxon>
        <taxon>Fungi</taxon>
        <taxon>Dikarya</taxon>
        <taxon>Basidiomycota</taxon>
        <taxon>Agaricomycotina</taxon>
        <taxon>Agaricomycetes</taxon>
        <taxon>Agaricomycetidae</taxon>
        <taxon>Agaricales</taxon>
        <taxon>Pleurotineae</taxon>
        <taxon>Pterulaceae</taxon>
        <taxon>Pterulicium</taxon>
    </lineage>
</organism>
<dbReference type="InterPro" id="IPR029058">
    <property type="entry name" value="AB_hydrolase_fold"/>
</dbReference>
<dbReference type="EMBL" id="ML178815">
    <property type="protein sequence ID" value="TFL06635.1"/>
    <property type="molecule type" value="Genomic_DNA"/>
</dbReference>
<dbReference type="Gene3D" id="3.40.50.1820">
    <property type="entry name" value="alpha/beta hydrolase"/>
    <property type="match status" value="1"/>
</dbReference>
<sequence length="221" mass="24635">MSSLFTRAKSAARLPQQLPWTKYTRFASRFLIRPPSKAAPRESPTPLVFVSSSEWQQESSSGLVHLSSMLSEKGFTCLEIDLVYPKKSESAELMTHFEDELRQHIRLSSLIFPPVIFSRSLGSLIAQTYVSSNPAAGMVLIDPPATTAFCQKVGALPTPLKEFDYEPHFPIAVVNAPIQMRKFQEQSRFGASEDIDWLVVESLENGGMVATVEQWLDEVGV</sequence>